<dbReference type="SUPFAM" id="SSF53756">
    <property type="entry name" value="UDP-Glycosyltransferase/glycogen phosphorylase"/>
    <property type="match status" value="1"/>
</dbReference>
<dbReference type="Ensembl" id="ENSELUT00000033155.3">
    <property type="protein sequence ID" value="ENSELUP00000040675.2"/>
    <property type="gene ID" value="ENSELUG00000021227.3"/>
</dbReference>
<evidence type="ECO:0000256" key="9">
    <source>
        <dbReference type="ARBA" id="ARBA00023136"/>
    </source>
</evidence>
<evidence type="ECO:0000256" key="7">
    <source>
        <dbReference type="ARBA" id="ARBA00022729"/>
    </source>
</evidence>
<keyword evidence="4 13" id="KW-0328">Glycosyltransferase</keyword>
<reference evidence="15" key="4">
    <citation type="submission" date="2025-09" db="UniProtKB">
        <authorList>
            <consortium name="Ensembl"/>
        </authorList>
    </citation>
    <scope>IDENTIFICATION</scope>
</reference>
<dbReference type="Proteomes" id="UP000265140">
    <property type="component" value="Chromosome 13"/>
</dbReference>
<reference evidence="15" key="2">
    <citation type="submission" date="2020-02" db="EMBL/GenBank/DDBJ databases">
        <title>Esox lucius (northern pike) genome, fEsoLuc1, primary haplotype.</title>
        <authorList>
            <person name="Myers G."/>
            <person name="Karagic N."/>
            <person name="Meyer A."/>
            <person name="Pippel M."/>
            <person name="Reichard M."/>
            <person name="Winkler S."/>
            <person name="Tracey A."/>
            <person name="Sims Y."/>
            <person name="Howe K."/>
            <person name="Rhie A."/>
            <person name="Formenti G."/>
            <person name="Durbin R."/>
            <person name="Fedrigo O."/>
            <person name="Jarvis E.D."/>
        </authorList>
    </citation>
    <scope>NUCLEOTIDE SEQUENCE [LARGE SCALE GENOMIC DNA]</scope>
</reference>
<feature type="transmembrane region" description="Helical" evidence="14">
    <location>
        <begin position="513"/>
        <end position="536"/>
    </location>
</feature>
<evidence type="ECO:0000256" key="4">
    <source>
        <dbReference type="ARBA" id="ARBA00022676"/>
    </source>
</evidence>
<dbReference type="InterPro" id="IPR002213">
    <property type="entry name" value="UDP_glucos_trans"/>
</dbReference>
<keyword evidence="7" id="KW-0732">Signal</keyword>
<dbReference type="GO" id="GO:0043541">
    <property type="term" value="C:UDP-N-acetylglucosamine transferase complex"/>
    <property type="evidence" value="ECO:0007669"/>
    <property type="project" value="TreeGrafter"/>
</dbReference>
<evidence type="ECO:0000256" key="14">
    <source>
        <dbReference type="SAM" id="Phobius"/>
    </source>
</evidence>
<name>A0A3P9AJ20_ESOLU</name>
<dbReference type="FunFam" id="3.40.50.2000:FF:000021">
    <property type="entry name" value="UDP-glucuronosyltransferase"/>
    <property type="match status" value="1"/>
</dbReference>
<evidence type="ECO:0000256" key="13">
    <source>
        <dbReference type="RuleBase" id="RU003718"/>
    </source>
</evidence>
<dbReference type="AlphaFoldDB" id="A0A3P9AJ20"/>
<dbReference type="EC" id="2.4.1.17" evidence="3"/>
<dbReference type="InterPro" id="IPR035595">
    <property type="entry name" value="UDP_glycos_trans_CS"/>
</dbReference>
<comment type="subcellular location">
    <subcellularLocation>
        <location evidence="1">Membrane</location>
        <topology evidence="1">Single-pass type I membrane protein</topology>
    </subcellularLocation>
</comment>
<evidence type="ECO:0000313" key="15">
    <source>
        <dbReference type="Ensembl" id="ENSELUP00000040675.2"/>
    </source>
</evidence>
<evidence type="ECO:0000256" key="10">
    <source>
        <dbReference type="ARBA" id="ARBA00023180"/>
    </source>
</evidence>
<keyword evidence="6 14" id="KW-0812">Transmembrane</keyword>
<dbReference type="InParanoid" id="A0A3P9AJ20"/>
<reference evidence="16" key="1">
    <citation type="journal article" date="2014" name="PLoS ONE">
        <title>The genome and linkage map of the northern pike (Esox lucius): conserved synteny revealed between the salmonid sister group and the Neoteleostei.</title>
        <authorList>
            <person name="Rondeau E.B."/>
            <person name="Minkley D.R."/>
            <person name="Leong J.S."/>
            <person name="Messmer A.M."/>
            <person name="Jantzen J.R."/>
            <person name="von Schalburg K.R."/>
            <person name="Lemon C."/>
            <person name="Bird N.H."/>
            <person name="Koop B.F."/>
        </authorList>
    </citation>
    <scope>NUCLEOTIDE SEQUENCE</scope>
</reference>
<keyword evidence="16" id="KW-1185">Reference proteome</keyword>
<evidence type="ECO:0000313" key="16">
    <source>
        <dbReference type="Proteomes" id="UP000265140"/>
    </source>
</evidence>
<dbReference type="OMA" id="YASFQRP"/>
<dbReference type="PANTHER" id="PTHR48043:SF24">
    <property type="entry name" value="UDP-GLUCURONOSYLTRANSFERASE 3A2"/>
    <property type="match status" value="1"/>
</dbReference>
<keyword evidence="8 14" id="KW-1133">Transmembrane helix</keyword>
<dbReference type="CDD" id="cd03784">
    <property type="entry name" value="GT1_Gtf-like"/>
    <property type="match status" value="1"/>
</dbReference>
<keyword evidence="10" id="KW-0325">Glycoprotein</keyword>
<comment type="similarity">
    <text evidence="2 13">Belongs to the UDP-glycosyltransferase family.</text>
</comment>
<dbReference type="Bgee" id="ENSELUG00000021227">
    <property type="expression patterns" value="Expressed in liver and 5 other cell types or tissues"/>
</dbReference>
<dbReference type="PROSITE" id="PS00375">
    <property type="entry name" value="UDPGT"/>
    <property type="match status" value="1"/>
</dbReference>
<dbReference type="GeneTree" id="ENSGT00940000161263"/>
<dbReference type="GO" id="GO:0015020">
    <property type="term" value="F:glucuronosyltransferase activity"/>
    <property type="evidence" value="ECO:0007669"/>
    <property type="project" value="UniProtKB-EC"/>
</dbReference>
<dbReference type="Pfam" id="PF00201">
    <property type="entry name" value="UDPGT"/>
    <property type="match status" value="1"/>
</dbReference>
<evidence type="ECO:0000256" key="1">
    <source>
        <dbReference type="ARBA" id="ARBA00004479"/>
    </source>
</evidence>
<comment type="catalytic activity">
    <reaction evidence="12">
        <text>glucuronate acceptor + UDP-alpha-D-glucuronate = acceptor beta-D-glucuronoside + UDP + H(+)</text>
        <dbReference type="Rhea" id="RHEA:21032"/>
        <dbReference type="ChEBI" id="CHEBI:15378"/>
        <dbReference type="ChEBI" id="CHEBI:58052"/>
        <dbReference type="ChEBI" id="CHEBI:58223"/>
        <dbReference type="ChEBI" id="CHEBI:132367"/>
        <dbReference type="ChEBI" id="CHEBI:132368"/>
        <dbReference type="EC" id="2.4.1.17"/>
    </reaction>
</comment>
<reference evidence="15" key="3">
    <citation type="submission" date="2025-08" db="UniProtKB">
        <authorList>
            <consortium name="Ensembl"/>
        </authorList>
    </citation>
    <scope>IDENTIFICATION</scope>
</reference>
<proteinExistence type="inferred from homology"/>
<keyword evidence="9 14" id="KW-0472">Membrane</keyword>
<sequence>MFDSWQNGPCCRTEPSTLTHTSDLSWDMDMGSRGFVFLLLLGYPFLQDTAKILTVCLIGGSHYMLLDEISHTFHLSGHQVRMLLQMGNPVIRGLDYNGRAESYQMTSWSAGKSYIRDYNRWFLEQQKEFLMGRDNFSNFLSFMGHLAYQCDLVLGDSGLMSYLQSEFYDLAILDAFNPCSFLVAHRLGVPYVAFYPGALSGPLSVGLPGPLSYVPVFNSELSDSMGLWGRAKNLLLALLAPAAEELVLSKFREVGERHFQTPPALSDLYTGAELWAFNTDFSLEFPQPLMPHTLCVGGLLSKPAKAVSQELEEFISGCGEPGFVVVTLGSMMSSVPLEELLVEMNAGFARISQGVVWRYHPKRWPSHLQPASNVKLLEWLPQNDLLGHPKARLLVTHGGQNSVLQAVYHGVPVLGIPLFGDQFDNLVRVEAKGMGLAIKPRDLNRNTLSSTIQRLTGNSRFKKSAVHRSRIHRSQPLPPGPRLVRWVEHVLHCGGGVHLRPASLRQPWYQRCLLDVALILVLVPLGVVSLLCLGCPRFRSRGRERKVKLR</sequence>
<evidence type="ECO:0000256" key="12">
    <source>
        <dbReference type="ARBA" id="ARBA00047475"/>
    </source>
</evidence>
<organism evidence="15 16">
    <name type="scientific">Esox lucius</name>
    <name type="common">Northern pike</name>
    <dbReference type="NCBI Taxonomy" id="8010"/>
    <lineage>
        <taxon>Eukaryota</taxon>
        <taxon>Metazoa</taxon>
        <taxon>Chordata</taxon>
        <taxon>Craniata</taxon>
        <taxon>Vertebrata</taxon>
        <taxon>Euteleostomi</taxon>
        <taxon>Actinopterygii</taxon>
        <taxon>Neopterygii</taxon>
        <taxon>Teleostei</taxon>
        <taxon>Protacanthopterygii</taxon>
        <taxon>Esociformes</taxon>
        <taxon>Esocidae</taxon>
        <taxon>Esox</taxon>
    </lineage>
</organism>
<accession>A0A3P9AJ20</accession>
<dbReference type="Gene3D" id="3.40.50.2000">
    <property type="entry name" value="Glycogen Phosphorylase B"/>
    <property type="match status" value="2"/>
</dbReference>
<evidence type="ECO:0000256" key="5">
    <source>
        <dbReference type="ARBA" id="ARBA00022679"/>
    </source>
</evidence>
<evidence type="ECO:0000256" key="11">
    <source>
        <dbReference type="ARBA" id="ARBA00037451"/>
    </source>
</evidence>
<evidence type="ECO:0000256" key="2">
    <source>
        <dbReference type="ARBA" id="ARBA00009995"/>
    </source>
</evidence>
<protein>
    <recommendedName>
        <fullName evidence="3">glucuronosyltransferase</fullName>
        <ecNumber evidence="3">2.4.1.17</ecNumber>
    </recommendedName>
</protein>
<dbReference type="PANTHER" id="PTHR48043">
    <property type="entry name" value="EG:EG0003.4 PROTEIN-RELATED"/>
    <property type="match status" value="1"/>
</dbReference>
<evidence type="ECO:0000256" key="3">
    <source>
        <dbReference type="ARBA" id="ARBA00012544"/>
    </source>
</evidence>
<evidence type="ECO:0000256" key="6">
    <source>
        <dbReference type="ARBA" id="ARBA00022692"/>
    </source>
</evidence>
<comment type="function">
    <text evidence="11">UDP-glucuronosyltransferases catalyze phase II biotransformation reactions in which lipophilic substrates are conjugated with glucuronic acid to increase water solubility and enhance excretion. They are of major importance in the conjugation and subsequent elimination of potentially toxic xenobiotics and endogenous compounds.</text>
</comment>
<keyword evidence="5 13" id="KW-0808">Transferase</keyword>
<evidence type="ECO:0000256" key="8">
    <source>
        <dbReference type="ARBA" id="ARBA00022989"/>
    </source>
</evidence>
<gene>
    <name evidence="15" type="primary">UGT3A2</name>
</gene>
<dbReference type="InterPro" id="IPR050271">
    <property type="entry name" value="UDP-glycosyltransferase"/>
</dbReference>